<accession>A0A0C3D0Y4</accession>
<name>A0A0C3D0Y4_OIDMZ</name>
<dbReference type="EMBL" id="KN832886">
    <property type="protein sequence ID" value="KIM95562.1"/>
    <property type="molecule type" value="Genomic_DNA"/>
</dbReference>
<dbReference type="HOGENOM" id="CLU_004184_6_3_1"/>
<dbReference type="InterPro" id="IPR052895">
    <property type="entry name" value="HetReg/Transcr_Mod"/>
</dbReference>
<dbReference type="AlphaFoldDB" id="A0A0C3D0Y4"/>
<evidence type="ECO:0000313" key="2">
    <source>
        <dbReference type="EMBL" id="KIM95562.1"/>
    </source>
</evidence>
<dbReference type="InterPro" id="IPR010730">
    <property type="entry name" value="HET"/>
</dbReference>
<dbReference type="PANTHER" id="PTHR24148">
    <property type="entry name" value="ANKYRIN REPEAT DOMAIN-CONTAINING PROTEIN 39 HOMOLOG-RELATED"/>
    <property type="match status" value="1"/>
</dbReference>
<dbReference type="Proteomes" id="UP000054321">
    <property type="component" value="Unassembled WGS sequence"/>
</dbReference>
<reference evidence="2 3" key="1">
    <citation type="submission" date="2014-04" db="EMBL/GenBank/DDBJ databases">
        <authorList>
            <consortium name="DOE Joint Genome Institute"/>
            <person name="Kuo A."/>
            <person name="Martino E."/>
            <person name="Perotto S."/>
            <person name="Kohler A."/>
            <person name="Nagy L.G."/>
            <person name="Floudas D."/>
            <person name="Copeland A."/>
            <person name="Barry K.W."/>
            <person name="Cichocki N."/>
            <person name="Veneault-Fourrey C."/>
            <person name="LaButti K."/>
            <person name="Lindquist E.A."/>
            <person name="Lipzen A."/>
            <person name="Lundell T."/>
            <person name="Morin E."/>
            <person name="Murat C."/>
            <person name="Sun H."/>
            <person name="Tunlid A."/>
            <person name="Henrissat B."/>
            <person name="Grigoriev I.V."/>
            <person name="Hibbett D.S."/>
            <person name="Martin F."/>
            <person name="Nordberg H.P."/>
            <person name="Cantor M.N."/>
            <person name="Hua S.X."/>
        </authorList>
    </citation>
    <scope>NUCLEOTIDE SEQUENCE [LARGE SCALE GENOMIC DNA]</scope>
    <source>
        <strain evidence="2 3">Zn</strain>
    </source>
</reference>
<dbReference type="STRING" id="913774.A0A0C3D0Y4"/>
<protein>
    <recommendedName>
        <fullName evidence="1">Heterokaryon incompatibility domain-containing protein</fullName>
    </recommendedName>
</protein>
<proteinExistence type="predicted"/>
<feature type="domain" description="Heterokaryon incompatibility" evidence="1">
    <location>
        <begin position="1"/>
        <end position="98"/>
    </location>
</feature>
<organism evidence="2 3">
    <name type="scientific">Oidiodendron maius (strain Zn)</name>
    <dbReference type="NCBI Taxonomy" id="913774"/>
    <lineage>
        <taxon>Eukaryota</taxon>
        <taxon>Fungi</taxon>
        <taxon>Dikarya</taxon>
        <taxon>Ascomycota</taxon>
        <taxon>Pezizomycotina</taxon>
        <taxon>Leotiomycetes</taxon>
        <taxon>Leotiomycetes incertae sedis</taxon>
        <taxon>Myxotrichaceae</taxon>
        <taxon>Oidiodendron</taxon>
    </lineage>
</organism>
<dbReference type="Pfam" id="PF06985">
    <property type="entry name" value="HET"/>
    <property type="match status" value="1"/>
</dbReference>
<keyword evidence="3" id="KW-1185">Reference proteome</keyword>
<gene>
    <name evidence="2" type="ORF">OIDMADRAFT_98622</name>
</gene>
<dbReference type="InParanoid" id="A0A0C3D0Y4"/>
<sequence>YKALSYTWGEPNLDGSSNSILITGSSLRVTENLDHALRQLRNEINSTELPSYWWIDAICINQGDVEERNSQVALMRRIYGSAMQVQVWLGDEDNDSTEAIGLVKKL</sequence>
<dbReference type="PANTHER" id="PTHR24148:SF82">
    <property type="entry name" value="HETEROKARYON INCOMPATIBILITY DOMAIN-CONTAINING PROTEIN"/>
    <property type="match status" value="1"/>
</dbReference>
<evidence type="ECO:0000259" key="1">
    <source>
        <dbReference type="Pfam" id="PF06985"/>
    </source>
</evidence>
<feature type="non-terminal residue" evidence="2">
    <location>
        <position position="1"/>
    </location>
</feature>
<reference evidence="3" key="2">
    <citation type="submission" date="2015-01" db="EMBL/GenBank/DDBJ databases">
        <title>Evolutionary Origins and Diversification of the Mycorrhizal Mutualists.</title>
        <authorList>
            <consortium name="DOE Joint Genome Institute"/>
            <consortium name="Mycorrhizal Genomics Consortium"/>
            <person name="Kohler A."/>
            <person name="Kuo A."/>
            <person name="Nagy L.G."/>
            <person name="Floudas D."/>
            <person name="Copeland A."/>
            <person name="Barry K.W."/>
            <person name="Cichocki N."/>
            <person name="Veneault-Fourrey C."/>
            <person name="LaButti K."/>
            <person name="Lindquist E.A."/>
            <person name="Lipzen A."/>
            <person name="Lundell T."/>
            <person name="Morin E."/>
            <person name="Murat C."/>
            <person name="Riley R."/>
            <person name="Ohm R."/>
            <person name="Sun H."/>
            <person name="Tunlid A."/>
            <person name="Henrissat B."/>
            <person name="Grigoriev I.V."/>
            <person name="Hibbett D.S."/>
            <person name="Martin F."/>
        </authorList>
    </citation>
    <scope>NUCLEOTIDE SEQUENCE [LARGE SCALE GENOMIC DNA]</scope>
    <source>
        <strain evidence="3">Zn</strain>
    </source>
</reference>
<feature type="non-terminal residue" evidence="2">
    <location>
        <position position="106"/>
    </location>
</feature>
<evidence type="ECO:0000313" key="3">
    <source>
        <dbReference type="Proteomes" id="UP000054321"/>
    </source>
</evidence>
<dbReference type="OrthoDB" id="2157530at2759"/>